<dbReference type="CDD" id="cd03505">
    <property type="entry name" value="Delta9-FADS-like"/>
    <property type="match status" value="1"/>
</dbReference>
<proteinExistence type="inferred from homology"/>
<feature type="domain" description="Fatty acid desaturase" evidence="15">
    <location>
        <begin position="77"/>
        <end position="280"/>
    </location>
</feature>
<evidence type="ECO:0000256" key="11">
    <source>
        <dbReference type="ARBA" id="ARBA00023160"/>
    </source>
</evidence>
<keyword evidence="11 12" id="KW-0275">Fatty acid biosynthesis</keyword>
<comment type="domain">
    <text evidence="12">The histidine box domains are involved in binding the catalytic metal ions.</text>
</comment>
<keyword evidence="9" id="KW-0443">Lipid metabolism</keyword>
<evidence type="ECO:0000256" key="6">
    <source>
        <dbReference type="ARBA" id="ARBA00022989"/>
    </source>
</evidence>
<dbReference type="InterPro" id="IPR005804">
    <property type="entry name" value="FA_desaturase_dom"/>
</dbReference>
<dbReference type="PANTHER" id="PTHR11351:SF92">
    <property type="entry name" value="ACYL-COA DESATURASE 2-LIKE PROTEIN"/>
    <property type="match status" value="1"/>
</dbReference>
<evidence type="ECO:0000256" key="5">
    <source>
        <dbReference type="ARBA" id="ARBA00022832"/>
    </source>
</evidence>
<keyword evidence="8" id="KW-0408">Iron</keyword>
<keyword evidence="6 14" id="KW-1133">Transmembrane helix</keyword>
<feature type="transmembrane region" description="Helical" evidence="14">
    <location>
        <begin position="44"/>
        <end position="67"/>
    </location>
</feature>
<dbReference type="Pfam" id="PF00487">
    <property type="entry name" value="FA_desaturase"/>
    <property type="match status" value="1"/>
</dbReference>
<evidence type="ECO:0000256" key="10">
    <source>
        <dbReference type="ARBA" id="ARBA00023136"/>
    </source>
</evidence>
<feature type="compositionally biased region" description="Basic and acidic residues" evidence="13">
    <location>
        <begin position="16"/>
        <end position="29"/>
    </location>
</feature>
<keyword evidence="17" id="KW-1185">Reference proteome</keyword>
<accession>A0ABR3IIJ9</accession>
<feature type="transmembrane region" description="Helical" evidence="14">
    <location>
        <begin position="196"/>
        <end position="214"/>
    </location>
</feature>
<keyword evidence="7 12" id="KW-0560">Oxidoreductase</keyword>
<evidence type="ECO:0000256" key="14">
    <source>
        <dbReference type="SAM" id="Phobius"/>
    </source>
</evidence>
<evidence type="ECO:0000256" key="7">
    <source>
        <dbReference type="ARBA" id="ARBA00023002"/>
    </source>
</evidence>
<name>A0ABR3IIJ9_LOXSC</name>
<dbReference type="PANTHER" id="PTHR11351">
    <property type="entry name" value="ACYL-COA DESATURASE"/>
    <property type="match status" value="1"/>
</dbReference>
<keyword evidence="4 12" id="KW-0812">Transmembrane</keyword>
<evidence type="ECO:0000256" key="3">
    <source>
        <dbReference type="ARBA" id="ARBA00022516"/>
    </source>
</evidence>
<feature type="region of interest" description="Disordered" evidence="13">
    <location>
        <begin position="1"/>
        <end position="29"/>
    </location>
</feature>
<dbReference type="InterPro" id="IPR015876">
    <property type="entry name" value="Acyl-CoA_DS"/>
</dbReference>
<evidence type="ECO:0000256" key="1">
    <source>
        <dbReference type="ARBA" id="ARBA00004141"/>
    </source>
</evidence>
<sequence length="370" mass="42639">MADLPSGISDPYALQDKTEDEKPEENKEGELKILGTDHSYTHRIIWPIVFVYIALHIGAITGLLLCLSGSVKMATMVWALFYSYVATEGAHMGAHRCFSHRAFKAKPLLKVILLMMQATSGQHSTYIWCRDHRQHHRYSDTDGDPHNSKRGQFYCHIGWLMTSRHPLCKELRKTIDMSDLQQDKLVMFQYRHFRTIYFLLGFLLPVWVPVHFFNESLVNAVFVCYFLRFVYSLHVTWFINSLAHKYGTRPYDKTIQPVETWFVSLVSLGEGWHNYHHAYPWDYKAAEIGMPLNSTASLIRLCASLGLAYDLKTVDKETLNKRIKSKGDGTYKAEDLDDMVTAIGPLHPLNPSYTGKHPEPDVKLKVRMRP</sequence>
<keyword evidence="5" id="KW-0276">Fatty acid metabolism</keyword>
<feature type="transmembrane region" description="Helical" evidence="14">
    <location>
        <begin position="220"/>
        <end position="239"/>
    </location>
</feature>
<evidence type="ECO:0000259" key="15">
    <source>
        <dbReference type="Pfam" id="PF00487"/>
    </source>
</evidence>
<organism evidence="16 17">
    <name type="scientific">Loxostege sticticalis</name>
    <name type="common">Beet webworm moth</name>
    <dbReference type="NCBI Taxonomy" id="481309"/>
    <lineage>
        <taxon>Eukaryota</taxon>
        <taxon>Metazoa</taxon>
        <taxon>Ecdysozoa</taxon>
        <taxon>Arthropoda</taxon>
        <taxon>Hexapoda</taxon>
        <taxon>Insecta</taxon>
        <taxon>Pterygota</taxon>
        <taxon>Neoptera</taxon>
        <taxon>Endopterygota</taxon>
        <taxon>Lepidoptera</taxon>
        <taxon>Glossata</taxon>
        <taxon>Ditrysia</taxon>
        <taxon>Pyraloidea</taxon>
        <taxon>Crambidae</taxon>
        <taxon>Pyraustinae</taxon>
        <taxon>Loxostege</taxon>
    </lineage>
</organism>
<dbReference type="EMBL" id="JBEUOH010000003">
    <property type="protein sequence ID" value="KAL0896063.1"/>
    <property type="molecule type" value="Genomic_DNA"/>
</dbReference>
<gene>
    <name evidence="16" type="ORF">ABMA27_012043</name>
</gene>
<keyword evidence="3 12" id="KW-0444">Lipid biosynthesis</keyword>
<evidence type="ECO:0000256" key="13">
    <source>
        <dbReference type="SAM" id="MobiDB-lite"/>
    </source>
</evidence>
<comment type="similarity">
    <text evidence="2 12">Belongs to the fatty acid desaturase type 1 family.</text>
</comment>
<evidence type="ECO:0000313" key="16">
    <source>
        <dbReference type="EMBL" id="KAL0896063.1"/>
    </source>
</evidence>
<dbReference type="PRINTS" id="PR00075">
    <property type="entry name" value="FACDDSATRASE"/>
</dbReference>
<comment type="cofactor">
    <cofactor evidence="12">
        <name>Fe(2+)</name>
        <dbReference type="ChEBI" id="CHEBI:29033"/>
    </cofactor>
</comment>
<comment type="subcellular location">
    <subcellularLocation>
        <location evidence="1">Membrane</location>
        <topology evidence="1">Multi-pass membrane protein</topology>
    </subcellularLocation>
</comment>
<evidence type="ECO:0000256" key="2">
    <source>
        <dbReference type="ARBA" id="ARBA00009295"/>
    </source>
</evidence>
<reference evidence="16 17" key="1">
    <citation type="submission" date="2024-06" db="EMBL/GenBank/DDBJ databases">
        <title>A chromosome-level genome assembly of beet webworm, Loxostege sticticalis.</title>
        <authorList>
            <person name="Zhang Y."/>
        </authorList>
    </citation>
    <scope>NUCLEOTIDE SEQUENCE [LARGE SCALE GENOMIC DNA]</scope>
    <source>
        <strain evidence="16">AQ026</strain>
        <tissue evidence="16">Whole body</tissue>
    </source>
</reference>
<evidence type="ECO:0000256" key="9">
    <source>
        <dbReference type="ARBA" id="ARBA00023098"/>
    </source>
</evidence>
<evidence type="ECO:0000256" key="8">
    <source>
        <dbReference type="ARBA" id="ARBA00023004"/>
    </source>
</evidence>
<evidence type="ECO:0000256" key="4">
    <source>
        <dbReference type="ARBA" id="ARBA00022692"/>
    </source>
</evidence>
<protein>
    <recommendedName>
        <fullName evidence="15">Fatty acid desaturase domain-containing protein</fullName>
    </recommendedName>
</protein>
<dbReference type="Proteomes" id="UP001549920">
    <property type="component" value="Unassembled WGS sequence"/>
</dbReference>
<evidence type="ECO:0000313" key="17">
    <source>
        <dbReference type="Proteomes" id="UP001549920"/>
    </source>
</evidence>
<comment type="caution">
    <text evidence="16">The sequence shown here is derived from an EMBL/GenBank/DDBJ whole genome shotgun (WGS) entry which is preliminary data.</text>
</comment>
<keyword evidence="10 14" id="KW-0472">Membrane</keyword>
<evidence type="ECO:0000256" key="12">
    <source>
        <dbReference type="RuleBase" id="RU000581"/>
    </source>
</evidence>